<feature type="domain" description="3-hydroxyacyl-CoA dehydrogenase NAD binding" evidence="20">
    <location>
        <begin position="305"/>
        <end position="483"/>
    </location>
</feature>
<dbReference type="KEGG" id="smo:SELMODRAFT_176615"/>
<keyword evidence="12" id="KW-0413">Isomerase</keyword>
<evidence type="ECO:0000256" key="5">
    <source>
        <dbReference type="ARBA" id="ARBA00008750"/>
    </source>
</evidence>
<evidence type="ECO:0000256" key="2">
    <source>
        <dbReference type="ARBA" id="ARBA00000765"/>
    </source>
</evidence>
<dbReference type="Pfam" id="PF00378">
    <property type="entry name" value="ECH_1"/>
    <property type="match status" value="1"/>
</dbReference>
<keyword evidence="22" id="KW-1185">Reference proteome</keyword>
<evidence type="ECO:0000259" key="19">
    <source>
        <dbReference type="Pfam" id="PF00725"/>
    </source>
</evidence>
<dbReference type="SUPFAM" id="SSF48179">
    <property type="entry name" value="6-phosphogluconate dehydrogenase C-terminal domain-like"/>
    <property type="match status" value="2"/>
</dbReference>
<evidence type="ECO:0000256" key="10">
    <source>
        <dbReference type="ARBA" id="ARBA00023098"/>
    </source>
</evidence>
<dbReference type="GO" id="GO:0006635">
    <property type="term" value="P:fatty acid beta-oxidation"/>
    <property type="evidence" value="ECO:0000318"/>
    <property type="project" value="GO_Central"/>
</dbReference>
<reference evidence="21 22" key="1">
    <citation type="journal article" date="2011" name="Science">
        <title>The Selaginella genome identifies genetic changes associated with the evolution of vascular plants.</title>
        <authorList>
            <person name="Banks J.A."/>
            <person name="Nishiyama T."/>
            <person name="Hasebe M."/>
            <person name="Bowman J.L."/>
            <person name="Gribskov M."/>
            <person name="dePamphilis C."/>
            <person name="Albert V.A."/>
            <person name="Aono N."/>
            <person name="Aoyama T."/>
            <person name="Ambrose B.A."/>
            <person name="Ashton N.W."/>
            <person name="Axtell M.J."/>
            <person name="Barker E."/>
            <person name="Barker M.S."/>
            <person name="Bennetzen J.L."/>
            <person name="Bonawitz N.D."/>
            <person name="Chapple C."/>
            <person name="Cheng C."/>
            <person name="Correa L.G."/>
            <person name="Dacre M."/>
            <person name="DeBarry J."/>
            <person name="Dreyer I."/>
            <person name="Elias M."/>
            <person name="Engstrom E.M."/>
            <person name="Estelle M."/>
            <person name="Feng L."/>
            <person name="Finet C."/>
            <person name="Floyd S.K."/>
            <person name="Frommer W.B."/>
            <person name="Fujita T."/>
            <person name="Gramzow L."/>
            <person name="Gutensohn M."/>
            <person name="Harholt J."/>
            <person name="Hattori M."/>
            <person name="Heyl A."/>
            <person name="Hirai T."/>
            <person name="Hiwatashi Y."/>
            <person name="Ishikawa M."/>
            <person name="Iwata M."/>
            <person name="Karol K.G."/>
            <person name="Koehler B."/>
            <person name="Kolukisaoglu U."/>
            <person name="Kubo M."/>
            <person name="Kurata T."/>
            <person name="Lalonde S."/>
            <person name="Li K."/>
            <person name="Li Y."/>
            <person name="Litt A."/>
            <person name="Lyons E."/>
            <person name="Manning G."/>
            <person name="Maruyama T."/>
            <person name="Michael T.P."/>
            <person name="Mikami K."/>
            <person name="Miyazaki S."/>
            <person name="Morinaga S."/>
            <person name="Murata T."/>
            <person name="Mueller-Roeber B."/>
            <person name="Nelson D.R."/>
            <person name="Obara M."/>
            <person name="Oguri Y."/>
            <person name="Olmstead R.G."/>
            <person name="Onodera N."/>
            <person name="Petersen B.L."/>
            <person name="Pils B."/>
            <person name="Prigge M."/>
            <person name="Rensing S.A."/>
            <person name="Riano-Pachon D.M."/>
            <person name="Roberts A.W."/>
            <person name="Sato Y."/>
            <person name="Scheller H.V."/>
            <person name="Schulz B."/>
            <person name="Schulz C."/>
            <person name="Shakirov E.V."/>
            <person name="Shibagaki N."/>
            <person name="Shinohara N."/>
            <person name="Shippen D.E."/>
            <person name="Soerensen I."/>
            <person name="Sotooka R."/>
            <person name="Sugimoto N."/>
            <person name="Sugita M."/>
            <person name="Sumikawa N."/>
            <person name="Tanurdzic M."/>
            <person name="Theissen G."/>
            <person name="Ulvskov P."/>
            <person name="Wakazuki S."/>
            <person name="Weng J.K."/>
            <person name="Willats W.W."/>
            <person name="Wipf D."/>
            <person name="Wolf P.G."/>
            <person name="Yang L."/>
            <person name="Zimmer A.D."/>
            <person name="Zhu Q."/>
            <person name="Mitros T."/>
            <person name="Hellsten U."/>
            <person name="Loque D."/>
            <person name="Otillar R."/>
            <person name="Salamov A."/>
            <person name="Schmutz J."/>
            <person name="Shapiro H."/>
            <person name="Lindquist E."/>
            <person name="Lucas S."/>
            <person name="Rokhsar D."/>
            <person name="Grigoriev I.V."/>
        </authorList>
    </citation>
    <scope>NUCLEOTIDE SEQUENCE [LARGE SCALE GENOMIC DNA]</scope>
</reference>
<keyword evidence="11" id="KW-0576">Peroxisome</keyword>
<comment type="similarity">
    <text evidence="5">In the N-terminal section; belongs to the enoyl-CoA hydratase/isomerase family.</text>
</comment>
<dbReference type="UniPathway" id="UPA00659"/>
<dbReference type="Proteomes" id="UP000001514">
    <property type="component" value="Unassembled WGS sequence"/>
</dbReference>
<evidence type="ECO:0000313" key="21">
    <source>
        <dbReference type="EMBL" id="EFJ20619.1"/>
    </source>
</evidence>
<dbReference type="GO" id="GO:0070403">
    <property type="term" value="F:NAD+ binding"/>
    <property type="evidence" value="ECO:0007669"/>
    <property type="project" value="InterPro"/>
</dbReference>
<comment type="subunit">
    <text evidence="6">Monomer.</text>
</comment>
<dbReference type="InterPro" id="IPR029045">
    <property type="entry name" value="ClpP/crotonase-like_dom_sf"/>
</dbReference>
<keyword evidence="14" id="KW-0511">Multifunctional enzyme</keyword>
<keyword evidence="7" id="KW-0276">Fatty acid metabolism</keyword>
<keyword evidence="9" id="KW-0520">NAD</keyword>
<dbReference type="GO" id="GO:0004300">
    <property type="term" value="F:enoyl-CoA hydratase activity"/>
    <property type="evidence" value="ECO:0007669"/>
    <property type="project" value="UniProtKB-EC"/>
</dbReference>
<dbReference type="InterPro" id="IPR008927">
    <property type="entry name" value="6-PGluconate_DH-like_C_sf"/>
</dbReference>
<comment type="pathway">
    <text evidence="4">Lipid metabolism; fatty acid beta-oxidation.</text>
</comment>
<dbReference type="Gene3D" id="1.10.1040.50">
    <property type="match status" value="1"/>
</dbReference>
<feature type="domain" description="3-hydroxyacyl-CoA dehydrogenase C-terminal" evidence="19">
    <location>
        <begin position="486"/>
        <end position="579"/>
    </location>
</feature>
<evidence type="ECO:0000256" key="12">
    <source>
        <dbReference type="ARBA" id="ARBA00023235"/>
    </source>
</evidence>
<evidence type="ECO:0000256" key="18">
    <source>
        <dbReference type="RuleBase" id="RU003707"/>
    </source>
</evidence>
<dbReference type="STRING" id="88036.D8S3P8"/>
<comment type="similarity">
    <text evidence="18">Belongs to the enoyl-CoA hydratase/isomerase family.</text>
</comment>
<evidence type="ECO:0000259" key="20">
    <source>
        <dbReference type="Pfam" id="PF02737"/>
    </source>
</evidence>
<dbReference type="HOGENOM" id="CLU_009834_16_3_1"/>
<dbReference type="InterPro" id="IPR036291">
    <property type="entry name" value="NAD(P)-bd_dom_sf"/>
</dbReference>
<organism evidence="22">
    <name type="scientific">Selaginella moellendorffii</name>
    <name type="common">Spikemoss</name>
    <dbReference type="NCBI Taxonomy" id="88036"/>
    <lineage>
        <taxon>Eukaryota</taxon>
        <taxon>Viridiplantae</taxon>
        <taxon>Streptophyta</taxon>
        <taxon>Embryophyta</taxon>
        <taxon>Tracheophyta</taxon>
        <taxon>Lycopodiopsida</taxon>
        <taxon>Selaginellales</taxon>
        <taxon>Selaginellaceae</taxon>
        <taxon>Selaginella</taxon>
    </lineage>
</organism>
<evidence type="ECO:0000256" key="1">
    <source>
        <dbReference type="ARBA" id="ARBA00000452"/>
    </source>
</evidence>
<evidence type="ECO:0000256" key="13">
    <source>
        <dbReference type="ARBA" id="ARBA00023239"/>
    </source>
</evidence>
<evidence type="ECO:0000256" key="8">
    <source>
        <dbReference type="ARBA" id="ARBA00023002"/>
    </source>
</evidence>
<dbReference type="AlphaFoldDB" id="D8S3P8"/>
<dbReference type="SUPFAM" id="SSF51735">
    <property type="entry name" value="NAD(P)-binding Rossmann-fold domains"/>
    <property type="match status" value="1"/>
</dbReference>
<dbReference type="SUPFAM" id="SSF52096">
    <property type="entry name" value="ClpP/crotonase"/>
    <property type="match status" value="1"/>
</dbReference>
<evidence type="ECO:0000256" key="15">
    <source>
        <dbReference type="ARBA" id="ARBA00023701"/>
    </source>
</evidence>
<keyword evidence="13" id="KW-0456">Lyase</keyword>
<evidence type="ECO:0000256" key="6">
    <source>
        <dbReference type="ARBA" id="ARBA00011245"/>
    </source>
</evidence>
<gene>
    <name evidence="21" type="ORF">SELMODRAFT_176615</name>
</gene>
<dbReference type="InterPro" id="IPR006108">
    <property type="entry name" value="3HC_DH_C"/>
</dbReference>
<evidence type="ECO:0000256" key="9">
    <source>
        <dbReference type="ARBA" id="ARBA00023027"/>
    </source>
</evidence>
<dbReference type="GO" id="GO:0008692">
    <property type="term" value="F:3-hydroxybutyryl-CoA epimerase activity"/>
    <property type="evidence" value="ECO:0007669"/>
    <property type="project" value="UniProtKB-EC"/>
</dbReference>
<dbReference type="InterPro" id="IPR018376">
    <property type="entry name" value="Enoyl-CoA_hyd/isom_CS"/>
</dbReference>
<dbReference type="FunFam" id="1.10.1040.50:FF:000004">
    <property type="entry name" value="Peroxisomal fatty acid beta-oxidation multifunctional protein"/>
    <property type="match status" value="1"/>
</dbReference>
<dbReference type="GO" id="GO:0003857">
    <property type="term" value="F:(3S)-3-hydroxyacyl-CoA dehydrogenase (NAD+) activity"/>
    <property type="evidence" value="ECO:0000318"/>
    <property type="project" value="GO_Central"/>
</dbReference>
<evidence type="ECO:0000256" key="3">
    <source>
        <dbReference type="ARBA" id="ARBA00004275"/>
    </source>
</evidence>
<comment type="catalytic activity">
    <reaction evidence="1">
        <text>a (3Z)-enoyl-CoA = a 4-saturated (2E)-enoyl-CoA</text>
        <dbReference type="Rhea" id="RHEA:45900"/>
        <dbReference type="ChEBI" id="CHEBI:85097"/>
        <dbReference type="ChEBI" id="CHEBI:85489"/>
        <dbReference type="EC" id="5.3.3.8"/>
    </reaction>
</comment>
<dbReference type="PROSITE" id="PS00166">
    <property type="entry name" value="ENOYL_COA_HYDRATASE"/>
    <property type="match status" value="1"/>
</dbReference>
<evidence type="ECO:0000256" key="14">
    <source>
        <dbReference type="ARBA" id="ARBA00023268"/>
    </source>
</evidence>
<dbReference type="Gene3D" id="3.90.226.10">
    <property type="entry name" value="2-enoyl-CoA Hydratase, Chain A, domain 1"/>
    <property type="match status" value="1"/>
</dbReference>
<dbReference type="Pfam" id="PF00725">
    <property type="entry name" value="3HCDH"/>
    <property type="match status" value="1"/>
</dbReference>
<dbReference type="OMA" id="IRKIHAN"/>
<evidence type="ECO:0000256" key="17">
    <source>
        <dbReference type="ARBA" id="ARBA00023717"/>
    </source>
</evidence>
<accession>D8S3P8</accession>
<dbReference type="EMBL" id="GL377601">
    <property type="protein sequence ID" value="EFJ20619.1"/>
    <property type="molecule type" value="Genomic_DNA"/>
</dbReference>
<dbReference type="GO" id="GO:0004165">
    <property type="term" value="F:delta(3)-delta(2)-enoyl-CoA isomerase activity"/>
    <property type="evidence" value="ECO:0007669"/>
    <property type="project" value="UniProtKB-EC"/>
</dbReference>
<sequence length="710" mass="77289">MEDASKVRLEVGGDGVALLVIDNPPVNSLSAQVMGELAEKFIEAHERADVQAIVLTGNSSGMNRSFFSHFFSDGTFQEPTTTSLFLFCKQGGSKPAVAAIHGFALGGGLELAMACHARVASPDARLGLPELQLGIIPGLGGTQRLPRLVGVGKAVEMMMTSKMIKAKEAHEAGLVDAICDYPQLIQFARNYAKGIANKTHPFLKTLERSDKLEPLHEALHIIANARLRAKKTHKHVEYPFICLAVIEHGIHKGGTEGTIFERKMGVQTVDSLPAKALMHIFLAERTVYKVPNVSDGRLEARPVKTVGVIGGGLMGSGIATALIVHNVRVLLKEVDEERLQAGINRVQANLKSRVSKGSMSQAEFQRALGLLVGTVDYKGFESANLVIEAVIESIPLKKKIFGELDAICSRDCILASNTSSCDLNEITDGVSFRDRIIGAHFFSPAHVMRLLEIVRTDSTSNQSICDLLALSKKIGKVPVVVQNAVGFAVNRVFFPYHRIAAFLVDLGVHPYRIDAVIKDFGMPIGPFRLGDLAGLQIGALVADTFKKEFGDRLYPSYMGTLMAKANRTGEATGKGYYNYHGTRQEHPAPELDEILEESRKLAGLNARGLTAEGITDKDIVEMIFFPIVNEACRVIDEKIVIRASDLDVASVLGMGFPAFRGGIAFWGHTVGLHYILVRLQQWHSHYGSIFRPTSSLHKLAATKSMMLAHL</sequence>
<dbReference type="Gene3D" id="3.40.50.720">
    <property type="entry name" value="NAD(P)-binding Rossmann-like Domain"/>
    <property type="match status" value="1"/>
</dbReference>
<keyword evidence="10" id="KW-0443">Lipid metabolism</keyword>
<name>D8S3P8_SELML</name>
<protein>
    <submittedName>
        <fullName evidence="21">Uncharacterized protein</fullName>
    </submittedName>
</protein>
<proteinExistence type="inferred from homology"/>
<comment type="catalytic activity">
    <reaction evidence="15">
        <text>(3S)-3-hydroxybutanoyl-CoA = (3R)-3-hydroxybutanoyl-CoA</text>
        <dbReference type="Rhea" id="RHEA:21760"/>
        <dbReference type="ChEBI" id="CHEBI:57315"/>
        <dbReference type="ChEBI" id="CHEBI:57316"/>
        <dbReference type="EC" id="5.1.2.3"/>
    </reaction>
</comment>
<dbReference type="InterPro" id="IPR001753">
    <property type="entry name" value="Enoyl-CoA_hydra/iso"/>
</dbReference>
<comment type="catalytic activity">
    <reaction evidence="2">
        <text>a (3E)-enoyl-CoA = a 4-saturated (2E)-enoyl-CoA</text>
        <dbReference type="Rhea" id="RHEA:45228"/>
        <dbReference type="ChEBI" id="CHEBI:58521"/>
        <dbReference type="ChEBI" id="CHEBI:85097"/>
        <dbReference type="EC" id="5.3.3.8"/>
    </reaction>
</comment>
<dbReference type="GO" id="GO:0005777">
    <property type="term" value="C:peroxisome"/>
    <property type="evidence" value="ECO:0000318"/>
    <property type="project" value="GO_Central"/>
</dbReference>
<evidence type="ECO:0000313" key="22">
    <source>
        <dbReference type="Proteomes" id="UP000001514"/>
    </source>
</evidence>
<dbReference type="FunFam" id="3.40.50.720:FF:000009">
    <property type="entry name" value="Fatty oxidation complex, alpha subunit"/>
    <property type="match status" value="1"/>
</dbReference>
<comment type="catalytic activity">
    <reaction evidence="17">
        <text>a 4-saturated-(3S)-3-hydroxyacyl-CoA = a (3E)-enoyl-CoA + H2O</text>
        <dbReference type="Rhea" id="RHEA:20724"/>
        <dbReference type="ChEBI" id="CHEBI:15377"/>
        <dbReference type="ChEBI" id="CHEBI:58521"/>
        <dbReference type="ChEBI" id="CHEBI:137480"/>
        <dbReference type="EC" id="4.2.1.17"/>
    </reaction>
</comment>
<dbReference type="PANTHER" id="PTHR23309">
    <property type="entry name" value="3-HYDROXYACYL-COA DEHYROGENASE"/>
    <property type="match status" value="1"/>
</dbReference>
<evidence type="ECO:0000256" key="7">
    <source>
        <dbReference type="ARBA" id="ARBA00022832"/>
    </source>
</evidence>
<evidence type="ECO:0000256" key="11">
    <source>
        <dbReference type="ARBA" id="ARBA00023140"/>
    </source>
</evidence>
<evidence type="ECO:0000256" key="16">
    <source>
        <dbReference type="ARBA" id="ARBA00023709"/>
    </source>
</evidence>
<evidence type="ECO:0000256" key="4">
    <source>
        <dbReference type="ARBA" id="ARBA00005005"/>
    </source>
</evidence>
<dbReference type="eggNOG" id="KOG1683">
    <property type="taxonomic scope" value="Eukaryota"/>
</dbReference>
<dbReference type="Pfam" id="PF02737">
    <property type="entry name" value="3HCDH_N"/>
    <property type="match status" value="1"/>
</dbReference>
<comment type="subcellular location">
    <subcellularLocation>
        <location evidence="3">Peroxisome</location>
    </subcellularLocation>
</comment>
<dbReference type="Gramene" id="EFJ20619">
    <property type="protein sequence ID" value="EFJ20619"/>
    <property type="gene ID" value="SELMODRAFT_176615"/>
</dbReference>
<dbReference type="InParanoid" id="D8S3P8"/>
<keyword evidence="8" id="KW-0560">Oxidoreductase</keyword>
<dbReference type="CDD" id="cd06558">
    <property type="entry name" value="crotonase-like"/>
    <property type="match status" value="1"/>
</dbReference>
<dbReference type="InterPro" id="IPR006176">
    <property type="entry name" value="3-OHacyl-CoA_DH_NAD-bd"/>
</dbReference>
<comment type="catalytic activity">
    <reaction evidence="16">
        <text>a (3S)-3-hydroxyacyl-CoA = a (2E)-enoyl-CoA + H2O</text>
        <dbReference type="Rhea" id="RHEA:16105"/>
        <dbReference type="ChEBI" id="CHEBI:15377"/>
        <dbReference type="ChEBI" id="CHEBI:57318"/>
        <dbReference type="ChEBI" id="CHEBI:58856"/>
        <dbReference type="EC" id="4.2.1.17"/>
    </reaction>
</comment>
<dbReference type="PANTHER" id="PTHR23309:SF49">
    <property type="entry name" value="PEROXISOMAL BIFUNCTIONAL ENZYME"/>
    <property type="match status" value="1"/>
</dbReference>